<dbReference type="SMART" id="SM00304">
    <property type="entry name" value="HAMP"/>
    <property type="match status" value="1"/>
</dbReference>
<dbReference type="InterPro" id="IPR003594">
    <property type="entry name" value="HATPase_dom"/>
</dbReference>
<dbReference type="Pfam" id="PF00672">
    <property type="entry name" value="HAMP"/>
    <property type="match status" value="1"/>
</dbReference>
<evidence type="ECO:0000313" key="17">
    <source>
        <dbReference type="Proteomes" id="UP000198704"/>
    </source>
</evidence>
<dbReference type="InterPro" id="IPR036890">
    <property type="entry name" value="HATPase_C_sf"/>
</dbReference>
<dbReference type="PANTHER" id="PTHR43065">
    <property type="entry name" value="SENSOR HISTIDINE KINASE"/>
    <property type="match status" value="1"/>
</dbReference>
<keyword evidence="5" id="KW-0597">Phosphoprotein</keyword>
<dbReference type="InterPro" id="IPR004358">
    <property type="entry name" value="Sig_transdc_His_kin-like_C"/>
</dbReference>
<keyword evidence="11" id="KW-0175">Coiled coil</keyword>
<keyword evidence="4" id="KW-1003">Cell membrane</keyword>
<evidence type="ECO:0000256" key="7">
    <source>
        <dbReference type="ARBA" id="ARBA00022692"/>
    </source>
</evidence>
<evidence type="ECO:0000259" key="15">
    <source>
        <dbReference type="PROSITE" id="PS50885"/>
    </source>
</evidence>
<dbReference type="Pfam" id="PF02743">
    <property type="entry name" value="dCache_1"/>
    <property type="match status" value="1"/>
</dbReference>
<dbReference type="RefSeq" id="WP_091715781.1">
    <property type="nucleotide sequence ID" value="NZ_FNHS01000006.1"/>
</dbReference>
<dbReference type="InterPro" id="IPR005467">
    <property type="entry name" value="His_kinase_dom"/>
</dbReference>
<evidence type="ECO:0000256" key="6">
    <source>
        <dbReference type="ARBA" id="ARBA00022679"/>
    </source>
</evidence>
<feature type="region of interest" description="Disordered" evidence="12">
    <location>
        <begin position="656"/>
        <end position="675"/>
    </location>
</feature>
<keyword evidence="7 13" id="KW-0812">Transmembrane</keyword>
<dbReference type="GO" id="GO:0000155">
    <property type="term" value="F:phosphorelay sensor kinase activity"/>
    <property type="evidence" value="ECO:0007669"/>
    <property type="project" value="InterPro"/>
</dbReference>
<dbReference type="CDD" id="cd06225">
    <property type="entry name" value="HAMP"/>
    <property type="match status" value="1"/>
</dbReference>
<keyword evidence="8 16" id="KW-0418">Kinase</keyword>
<proteinExistence type="predicted"/>
<dbReference type="SUPFAM" id="SSF55874">
    <property type="entry name" value="ATPase domain of HSP90 chaperone/DNA topoisomerase II/histidine kinase"/>
    <property type="match status" value="1"/>
</dbReference>
<dbReference type="Gene3D" id="3.30.450.20">
    <property type="entry name" value="PAS domain"/>
    <property type="match status" value="1"/>
</dbReference>
<dbReference type="SMART" id="SM00388">
    <property type="entry name" value="HisKA"/>
    <property type="match status" value="1"/>
</dbReference>
<dbReference type="CDD" id="cd00082">
    <property type="entry name" value="HisKA"/>
    <property type="match status" value="1"/>
</dbReference>
<dbReference type="Pfam" id="PF00512">
    <property type="entry name" value="HisKA"/>
    <property type="match status" value="1"/>
</dbReference>
<evidence type="ECO:0000256" key="10">
    <source>
        <dbReference type="ARBA" id="ARBA00023136"/>
    </source>
</evidence>
<keyword evidence="17" id="KW-1185">Reference proteome</keyword>
<evidence type="ECO:0000313" key="16">
    <source>
        <dbReference type="EMBL" id="SDN14924.1"/>
    </source>
</evidence>
<reference evidence="17" key="1">
    <citation type="submission" date="2016-10" db="EMBL/GenBank/DDBJ databases">
        <authorList>
            <person name="Varghese N."/>
            <person name="Submissions S."/>
        </authorList>
    </citation>
    <scope>NUCLEOTIDE SEQUENCE [LARGE SCALE GENOMIC DNA]</scope>
    <source>
        <strain evidence="17">BL47</strain>
    </source>
</reference>
<dbReference type="SMART" id="SM00387">
    <property type="entry name" value="HATPase_c"/>
    <property type="match status" value="1"/>
</dbReference>
<evidence type="ECO:0000256" key="9">
    <source>
        <dbReference type="ARBA" id="ARBA00022989"/>
    </source>
</evidence>
<evidence type="ECO:0000256" key="4">
    <source>
        <dbReference type="ARBA" id="ARBA00022475"/>
    </source>
</evidence>
<dbReference type="PANTHER" id="PTHR43065:SF42">
    <property type="entry name" value="TWO-COMPONENT SENSOR PPRA"/>
    <property type="match status" value="1"/>
</dbReference>
<dbReference type="OrthoDB" id="226486at2"/>
<evidence type="ECO:0000256" key="12">
    <source>
        <dbReference type="SAM" id="MobiDB-lite"/>
    </source>
</evidence>
<accession>A0A1G9Z0S0</accession>
<dbReference type="CDD" id="cd12912">
    <property type="entry name" value="PDC2_MCP_like"/>
    <property type="match status" value="1"/>
</dbReference>
<comment type="subcellular location">
    <subcellularLocation>
        <location evidence="2">Cell membrane</location>
        <topology evidence="2">Multi-pass membrane protein</topology>
    </subcellularLocation>
</comment>
<name>A0A1G9Z0S0_9HYPH</name>
<dbReference type="InterPro" id="IPR033479">
    <property type="entry name" value="dCache_1"/>
</dbReference>
<dbReference type="PROSITE" id="PS50885">
    <property type="entry name" value="HAMP"/>
    <property type="match status" value="1"/>
</dbReference>
<organism evidence="16 17">
    <name type="scientific">Methylobacterium phyllostachyos</name>
    <dbReference type="NCBI Taxonomy" id="582672"/>
    <lineage>
        <taxon>Bacteria</taxon>
        <taxon>Pseudomonadati</taxon>
        <taxon>Pseudomonadota</taxon>
        <taxon>Alphaproteobacteria</taxon>
        <taxon>Hyphomicrobiales</taxon>
        <taxon>Methylobacteriaceae</taxon>
        <taxon>Methylobacterium</taxon>
    </lineage>
</organism>
<feature type="transmembrane region" description="Helical" evidence="13">
    <location>
        <begin position="263"/>
        <end position="282"/>
    </location>
</feature>
<feature type="transmembrane region" description="Helical" evidence="13">
    <location>
        <begin position="294"/>
        <end position="317"/>
    </location>
</feature>
<dbReference type="Proteomes" id="UP000198704">
    <property type="component" value="Unassembled WGS sequence"/>
</dbReference>
<evidence type="ECO:0000256" key="3">
    <source>
        <dbReference type="ARBA" id="ARBA00012438"/>
    </source>
</evidence>
<dbReference type="InterPro" id="IPR003661">
    <property type="entry name" value="HisK_dim/P_dom"/>
</dbReference>
<dbReference type="InterPro" id="IPR003660">
    <property type="entry name" value="HAMP_dom"/>
</dbReference>
<dbReference type="EC" id="2.7.13.3" evidence="3"/>
<evidence type="ECO:0000256" key="2">
    <source>
        <dbReference type="ARBA" id="ARBA00004651"/>
    </source>
</evidence>
<evidence type="ECO:0000256" key="11">
    <source>
        <dbReference type="SAM" id="Coils"/>
    </source>
</evidence>
<dbReference type="GO" id="GO:0005886">
    <property type="term" value="C:plasma membrane"/>
    <property type="evidence" value="ECO:0007669"/>
    <property type="project" value="UniProtKB-SubCell"/>
</dbReference>
<comment type="catalytic activity">
    <reaction evidence="1">
        <text>ATP + protein L-histidine = ADP + protein N-phospho-L-histidine.</text>
        <dbReference type="EC" id="2.7.13.3"/>
    </reaction>
</comment>
<dbReference type="PROSITE" id="PS50109">
    <property type="entry name" value="HIS_KIN"/>
    <property type="match status" value="1"/>
</dbReference>
<protein>
    <recommendedName>
        <fullName evidence="3">histidine kinase</fullName>
        <ecNumber evidence="3">2.7.13.3</ecNumber>
    </recommendedName>
</protein>
<dbReference type="AlphaFoldDB" id="A0A1G9Z0S0"/>
<dbReference type="Gene3D" id="1.10.287.130">
    <property type="match status" value="1"/>
</dbReference>
<dbReference type="EMBL" id="FNHS01000006">
    <property type="protein sequence ID" value="SDN14924.1"/>
    <property type="molecule type" value="Genomic_DNA"/>
</dbReference>
<dbReference type="PRINTS" id="PR00344">
    <property type="entry name" value="BCTRLSENSOR"/>
</dbReference>
<evidence type="ECO:0000256" key="1">
    <source>
        <dbReference type="ARBA" id="ARBA00000085"/>
    </source>
</evidence>
<feature type="coiled-coil region" evidence="11">
    <location>
        <begin position="373"/>
        <end position="403"/>
    </location>
</feature>
<feature type="domain" description="Histidine kinase" evidence="14">
    <location>
        <begin position="412"/>
        <end position="656"/>
    </location>
</feature>
<evidence type="ECO:0000256" key="13">
    <source>
        <dbReference type="SAM" id="Phobius"/>
    </source>
</evidence>
<dbReference type="Gene3D" id="3.30.565.10">
    <property type="entry name" value="Histidine kinase-like ATPase, C-terminal domain"/>
    <property type="match status" value="1"/>
</dbReference>
<sequence length="675" mass="73017">MTASPPLDAPGPSARKPFRLPLSGKFAVAFVGLVSLVLLINGAVDLSLNFQEAKLNAITVQREKAQGAAERVEAFVSEIGNQIGWTTRAEWRRVPPDQQRYDFIRLMRQAPAITEAAYIDPSGREQLRVSRLEPDVIASGKDFSTSPRFTEALKDKVWFGPVYFRRGSEPYMTVAVAHAGRDPGVTVAEVNLKLIWDVVSSIRNGETGYAFVTTSTGRLIAHPDLSLVLRDTDLSGLPEVAAALPGNGSAQDYEITTGLGGGLVLAAHAAIPRVGWIVFVQLPLREAMDPLIESVIQTVALMGLGVLLASVAGTFLARRMVVPIRQLQDGAERFGAGDLSERIVIRTGDEIETLAHRFNLMAGRIQESYETLEAKVEERTRDLNRSLDDLQKAQSRLVQSEKLASLGQLTAGIAHEIKNPLNFVNNFASLSKELVDELIEVLKQASLDPNTRADAEETAELLKSNLDRVVQHGKRADSIVKNMLLHSRTGSGEHRPVDVNALVEESLNLAYHGARAAKPTFNVTLERDFDPAAGVADIFPQEITRVLLNLMSNGFYATEKKVEGGELGYAPTLAVATRDRGDRIEIRVRDNGTGIPDSVKAKMFDPFFTTKPAGEGTGLGLSLSHDILVKQHGGSVDVATEPGEFTEFTITLPRAGAATAESATAGSPANDPKSP</sequence>
<feature type="transmembrane region" description="Helical" evidence="13">
    <location>
        <begin position="26"/>
        <end position="44"/>
    </location>
</feature>
<keyword evidence="9 13" id="KW-1133">Transmembrane helix</keyword>
<dbReference type="Pfam" id="PF02518">
    <property type="entry name" value="HATPase_c"/>
    <property type="match status" value="1"/>
</dbReference>
<keyword evidence="10 13" id="KW-0472">Membrane</keyword>
<evidence type="ECO:0000259" key="14">
    <source>
        <dbReference type="PROSITE" id="PS50109"/>
    </source>
</evidence>
<dbReference type="Gene3D" id="6.10.340.10">
    <property type="match status" value="1"/>
</dbReference>
<evidence type="ECO:0000256" key="8">
    <source>
        <dbReference type="ARBA" id="ARBA00022777"/>
    </source>
</evidence>
<gene>
    <name evidence="16" type="ORF">SAMN05216360_10656</name>
</gene>
<keyword evidence="6" id="KW-0808">Transferase</keyword>
<feature type="compositionally biased region" description="Low complexity" evidence="12">
    <location>
        <begin position="656"/>
        <end position="669"/>
    </location>
</feature>
<feature type="domain" description="HAMP" evidence="15">
    <location>
        <begin position="318"/>
        <end position="370"/>
    </location>
</feature>
<evidence type="ECO:0000256" key="5">
    <source>
        <dbReference type="ARBA" id="ARBA00022553"/>
    </source>
</evidence>
<dbReference type="InterPro" id="IPR036097">
    <property type="entry name" value="HisK_dim/P_sf"/>
</dbReference>
<dbReference type="STRING" id="582672.SAMN05216360_10656"/>
<dbReference type="SUPFAM" id="SSF47384">
    <property type="entry name" value="Homodimeric domain of signal transducing histidine kinase"/>
    <property type="match status" value="1"/>
</dbReference>
<dbReference type="SUPFAM" id="SSF158472">
    <property type="entry name" value="HAMP domain-like"/>
    <property type="match status" value="1"/>
</dbReference>